<accession>A0AA88U8C5</accession>
<evidence type="ECO:0000259" key="4">
    <source>
        <dbReference type="SMART" id="SM01037"/>
    </source>
</evidence>
<comment type="similarity">
    <text evidence="1">Belongs to the BetVI family.</text>
</comment>
<dbReference type="Proteomes" id="UP001187471">
    <property type="component" value="Unassembled WGS sequence"/>
</dbReference>
<dbReference type="GO" id="GO:0038023">
    <property type="term" value="F:signaling receptor activity"/>
    <property type="evidence" value="ECO:0007669"/>
    <property type="project" value="InterPro"/>
</dbReference>
<dbReference type="GO" id="GO:0010427">
    <property type="term" value="F:abscisic acid binding"/>
    <property type="evidence" value="ECO:0007669"/>
    <property type="project" value="InterPro"/>
</dbReference>
<dbReference type="Gene3D" id="3.30.530.20">
    <property type="match status" value="1"/>
</dbReference>
<dbReference type="PANTHER" id="PTHR47932:SF62">
    <property type="entry name" value="EXPRESSED PROTEIN"/>
    <property type="match status" value="1"/>
</dbReference>
<reference evidence="5" key="1">
    <citation type="submission" date="2022-12" db="EMBL/GenBank/DDBJ databases">
        <title>Draft genome assemblies for two species of Escallonia (Escalloniales).</title>
        <authorList>
            <person name="Chanderbali A."/>
            <person name="Dervinis C."/>
            <person name="Anghel I."/>
            <person name="Soltis D."/>
            <person name="Soltis P."/>
            <person name="Zapata F."/>
        </authorList>
    </citation>
    <scope>NUCLEOTIDE SEQUENCE</scope>
    <source>
        <strain evidence="5">UCBG92.1500</strain>
        <tissue evidence="5">Leaf</tissue>
    </source>
</reference>
<feature type="repeat" description="PPR" evidence="3">
    <location>
        <begin position="497"/>
        <end position="531"/>
    </location>
</feature>
<feature type="repeat" description="PPR" evidence="3">
    <location>
        <begin position="357"/>
        <end position="391"/>
    </location>
</feature>
<feature type="repeat" description="PPR" evidence="3">
    <location>
        <begin position="392"/>
        <end position="426"/>
    </location>
</feature>
<dbReference type="FunFam" id="3.30.530.20:FF:000007">
    <property type="entry name" value="Major pollen allergen Bet v 1-A"/>
    <property type="match status" value="1"/>
</dbReference>
<name>A0AA88U8C5_9ASTE</name>
<organism evidence="5 6">
    <name type="scientific">Escallonia rubra</name>
    <dbReference type="NCBI Taxonomy" id="112253"/>
    <lineage>
        <taxon>Eukaryota</taxon>
        <taxon>Viridiplantae</taxon>
        <taxon>Streptophyta</taxon>
        <taxon>Embryophyta</taxon>
        <taxon>Tracheophyta</taxon>
        <taxon>Spermatophyta</taxon>
        <taxon>Magnoliopsida</taxon>
        <taxon>eudicotyledons</taxon>
        <taxon>Gunneridae</taxon>
        <taxon>Pentapetalae</taxon>
        <taxon>asterids</taxon>
        <taxon>campanulids</taxon>
        <taxon>Escalloniales</taxon>
        <taxon>Escalloniaceae</taxon>
        <taxon>Escallonia</taxon>
    </lineage>
</organism>
<dbReference type="PROSITE" id="PS51375">
    <property type="entry name" value="PPR"/>
    <property type="match status" value="7"/>
</dbReference>
<dbReference type="GO" id="GO:0006952">
    <property type="term" value="P:defense response"/>
    <property type="evidence" value="ECO:0007669"/>
    <property type="project" value="InterPro"/>
</dbReference>
<dbReference type="GO" id="GO:0009738">
    <property type="term" value="P:abscisic acid-activated signaling pathway"/>
    <property type="evidence" value="ECO:0007669"/>
    <property type="project" value="InterPro"/>
</dbReference>
<dbReference type="SUPFAM" id="SSF81901">
    <property type="entry name" value="HCP-like"/>
    <property type="match status" value="1"/>
</dbReference>
<protein>
    <recommendedName>
        <fullName evidence="4">Bet v I/Major latex protein domain-containing protein</fullName>
    </recommendedName>
</protein>
<evidence type="ECO:0000256" key="3">
    <source>
        <dbReference type="PROSITE-ProRule" id="PRU00708"/>
    </source>
</evidence>
<dbReference type="Pfam" id="PF13041">
    <property type="entry name" value="PPR_2"/>
    <property type="match status" value="3"/>
</dbReference>
<evidence type="ECO:0000313" key="6">
    <source>
        <dbReference type="Proteomes" id="UP001187471"/>
    </source>
</evidence>
<comment type="caution">
    <text evidence="5">The sequence shown here is derived from an EMBL/GenBank/DDBJ whole genome shotgun (WGS) entry which is preliminary data.</text>
</comment>
<dbReference type="PANTHER" id="PTHR47932">
    <property type="entry name" value="ATPASE EXPRESSION PROTEIN 3"/>
    <property type="match status" value="1"/>
</dbReference>
<dbReference type="PROSITE" id="PS00451">
    <property type="entry name" value="PATHOGENESIS_BETVI"/>
    <property type="match status" value="1"/>
</dbReference>
<dbReference type="PRINTS" id="PR00634">
    <property type="entry name" value="BETALLERGEN"/>
</dbReference>
<feature type="repeat" description="PPR" evidence="3">
    <location>
        <begin position="462"/>
        <end position="496"/>
    </location>
</feature>
<dbReference type="AlphaFoldDB" id="A0AA88U8C5"/>
<dbReference type="InterPro" id="IPR002885">
    <property type="entry name" value="PPR_rpt"/>
</dbReference>
<evidence type="ECO:0000256" key="1">
    <source>
        <dbReference type="ARBA" id="ARBA00009744"/>
    </source>
</evidence>
<dbReference type="GO" id="GO:0003729">
    <property type="term" value="F:mRNA binding"/>
    <property type="evidence" value="ECO:0007669"/>
    <property type="project" value="TreeGrafter"/>
</dbReference>
<dbReference type="InterPro" id="IPR024949">
    <property type="entry name" value="Bet_v_I_allergen"/>
</dbReference>
<gene>
    <name evidence="5" type="ORF">RJ640_022062</name>
</gene>
<evidence type="ECO:0000256" key="2">
    <source>
        <dbReference type="ARBA" id="ARBA00022737"/>
    </source>
</evidence>
<keyword evidence="6" id="KW-1185">Reference proteome</keyword>
<feature type="repeat" description="PPR" evidence="3">
    <location>
        <begin position="427"/>
        <end position="461"/>
    </location>
</feature>
<dbReference type="InterPro" id="IPR023393">
    <property type="entry name" value="START-like_dom_sf"/>
</dbReference>
<dbReference type="SMART" id="SM01037">
    <property type="entry name" value="Bet_v_1"/>
    <property type="match status" value="1"/>
</dbReference>
<feature type="repeat" description="PPR" evidence="3">
    <location>
        <begin position="287"/>
        <end position="321"/>
    </location>
</feature>
<dbReference type="Pfam" id="PF01535">
    <property type="entry name" value="PPR"/>
    <property type="match status" value="3"/>
</dbReference>
<dbReference type="EMBL" id="JAVXUO010002244">
    <property type="protein sequence ID" value="KAK2975059.1"/>
    <property type="molecule type" value="Genomic_DNA"/>
</dbReference>
<dbReference type="Gene3D" id="1.25.40.10">
    <property type="entry name" value="Tetratricopeptide repeat domain"/>
    <property type="match status" value="4"/>
</dbReference>
<dbReference type="Pfam" id="PF00407">
    <property type="entry name" value="Bet_v_1"/>
    <property type="match status" value="1"/>
</dbReference>
<feature type="domain" description="Bet v I/Major latex protein" evidence="4">
    <location>
        <begin position="1"/>
        <end position="156"/>
    </location>
</feature>
<dbReference type="CDD" id="cd07816">
    <property type="entry name" value="Bet_v1-like"/>
    <property type="match status" value="1"/>
</dbReference>
<dbReference type="InterPro" id="IPR011990">
    <property type="entry name" value="TPR-like_helical_dom_sf"/>
</dbReference>
<proteinExistence type="inferred from homology"/>
<dbReference type="NCBIfam" id="TIGR00756">
    <property type="entry name" value="PPR"/>
    <property type="match status" value="9"/>
</dbReference>
<dbReference type="SUPFAM" id="SSF55961">
    <property type="entry name" value="Bet v1-like"/>
    <property type="match status" value="1"/>
</dbReference>
<dbReference type="GO" id="GO:0004864">
    <property type="term" value="F:protein phosphatase inhibitor activity"/>
    <property type="evidence" value="ECO:0007669"/>
    <property type="project" value="InterPro"/>
</dbReference>
<dbReference type="InterPro" id="IPR000916">
    <property type="entry name" value="Bet_v_I/MLP"/>
</dbReference>
<feature type="repeat" description="PPR" evidence="3">
    <location>
        <begin position="322"/>
        <end position="356"/>
    </location>
</feature>
<keyword evidence="2" id="KW-0677">Repeat</keyword>
<sequence>MVAITYDMEVTSAISAAKMFKAFVLDADNLIPKILPAAIKGVEIVEGDGGVGSVKLITFGEGTSQLKSMKHRIDGLDKDNFTYSYTLIEGDALMSEIESITYHIKIVPSADGGSICKNRSIYHTKGDAQVTEEQIKAGKEKAMGLFKVVETYLQANPDAFNNRTPQSYHTFHSHRPPTKPRHERPNIPFVTHIKETQDPDEALSLFNKYHQMGSKHDYPSYSSLIYKLARARNFEPVETLLHSIRTYNVRCRESLFVALIQHYGKSNLPHKAIELFSTMRSYNCTRTLQSFNTLLNVLVDSGMFDEAIEMFKGCSKMGFRPNSVSFNVMIKGWLEKGEWERARQVFDEMLDREVEPSVVTFNCQIGFLCKNGEIDKAKGLFAEMVRKGKHPNAVTFALLMEGYCNLGKYKEAKKMMFDMEYQGCKVSLVNYGVLMSDLGRRGKIDDAKDLLLEMKKRQFKPDTVMYNIMINYLCKEGRTAEAYKVLVEMQVGGCEPNAATYRMMVDGFCSLGEYEDGLKVLNAMLMSRHCPRVETFCCLIVGLIGSGKINDACFMLEEMEKRKMRLDLKSWEALVRDACGGDSGVTELVTDLASAY</sequence>
<evidence type="ECO:0000313" key="5">
    <source>
        <dbReference type="EMBL" id="KAK2975059.1"/>
    </source>
</evidence>